<keyword evidence="3 4" id="KW-0732">Signal</keyword>
<evidence type="ECO:0000256" key="2">
    <source>
        <dbReference type="ARBA" id="ARBA00007639"/>
    </source>
</evidence>
<evidence type="ECO:0000259" key="5">
    <source>
        <dbReference type="Pfam" id="PF13407"/>
    </source>
</evidence>
<proteinExistence type="inferred from homology"/>
<accession>A0A081C2Z6</accession>
<dbReference type="EMBL" id="DF820469">
    <property type="protein sequence ID" value="GAK58951.1"/>
    <property type="molecule type" value="Genomic_DNA"/>
</dbReference>
<dbReference type="STRING" id="1499967.U27_05926"/>
<evidence type="ECO:0000256" key="1">
    <source>
        <dbReference type="ARBA" id="ARBA00004196"/>
    </source>
</evidence>
<dbReference type="GO" id="GO:0030313">
    <property type="term" value="C:cell envelope"/>
    <property type="evidence" value="ECO:0007669"/>
    <property type="project" value="UniProtKB-SubCell"/>
</dbReference>
<sequence length="330" mass="35124">MKKLVVCLAVFTLAMSAMFAGAAFAAEKPYNIALIIKATDSDFWQYVIVGGTNYGLEFPEVAKVTNYGPPSEADIDKQVAIVEDVIASKPDAIVIASTSSDATVPALERAVDEGIVVITIDNKVNTDKVHSFLATNNTVGGALAADKMVEAMNAAGIPLKGKVAIVSAMAGIQVLDDRDAGFTEQMKKIAPEIEIIPPRYVDNDIIKALGVAEDLITANDDLIGIFADNNHTGDGVSRAIAEQKLEGKIMVTAFDSDPEEIKALESGAIKALILQDPYGMGYKGCDFAVQVLDGKEVPKYVDTGAVAVTKENMNDEEIKGLLDPMLKKKQ</sequence>
<comment type="similarity">
    <text evidence="2">Belongs to the bacterial solute-binding protein 2 family.</text>
</comment>
<evidence type="ECO:0000313" key="7">
    <source>
        <dbReference type="Proteomes" id="UP000030661"/>
    </source>
</evidence>
<comment type="subcellular location">
    <subcellularLocation>
        <location evidence="1">Cell envelope</location>
    </subcellularLocation>
</comment>
<dbReference type="InterPro" id="IPR025997">
    <property type="entry name" value="SBP_2_dom"/>
</dbReference>
<evidence type="ECO:0000256" key="3">
    <source>
        <dbReference type="ARBA" id="ARBA00022729"/>
    </source>
</evidence>
<evidence type="ECO:0000313" key="6">
    <source>
        <dbReference type="EMBL" id="GAK58951.1"/>
    </source>
</evidence>
<dbReference type="PANTHER" id="PTHR46847:SF1">
    <property type="entry name" value="D-ALLOSE-BINDING PERIPLASMIC PROTEIN-RELATED"/>
    <property type="match status" value="1"/>
</dbReference>
<dbReference type="Pfam" id="PF13407">
    <property type="entry name" value="Peripla_BP_4"/>
    <property type="match status" value="1"/>
</dbReference>
<keyword evidence="7" id="KW-1185">Reference proteome</keyword>
<dbReference type="AlphaFoldDB" id="A0A081C2Z6"/>
<dbReference type="CDD" id="cd20008">
    <property type="entry name" value="PBP1_ABC_sugar_binding-like"/>
    <property type="match status" value="1"/>
</dbReference>
<dbReference type="SUPFAM" id="SSF53822">
    <property type="entry name" value="Periplasmic binding protein-like I"/>
    <property type="match status" value="1"/>
</dbReference>
<feature type="chain" id="PRO_5001755589" evidence="4">
    <location>
        <begin position="26"/>
        <end position="330"/>
    </location>
</feature>
<protein>
    <submittedName>
        <fullName evidence="6">Periplasmic binding protein/LacI transcriptional regulator</fullName>
    </submittedName>
</protein>
<organism evidence="6">
    <name type="scientific">Vecturithrix granuli</name>
    <dbReference type="NCBI Taxonomy" id="1499967"/>
    <lineage>
        <taxon>Bacteria</taxon>
        <taxon>Candidatus Moduliflexota</taxon>
        <taxon>Candidatus Vecturitrichia</taxon>
        <taxon>Candidatus Vecturitrichales</taxon>
        <taxon>Candidatus Vecturitrichaceae</taxon>
        <taxon>Candidatus Vecturithrix</taxon>
    </lineage>
</organism>
<reference evidence="6" key="1">
    <citation type="journal article" date="2015" name="PeerJ">
        <title>First genomic representation of candidate bacterial phylum KSB3 points to enhanced environmental sensing as a trigger of wastewater bulking.</title>
        <authorList>
            <person name="Sekiguchi Y."/>
            <person name="Ohashi A."/>
            <person name="Parks D.H."/>
            <person name="Yamauchi T."/>
            <person name="Tyson G.W."/>
            <person name="Hugenholtz P."/>
        </authorList>
    </citation>
    <scope>NUCLEOTIDE SEQUENCE [LARGE SCALE GENOMIC DNA]</scope>
</reference>
<name>A0A081C2Z6_VECG1</name>
<dbReference type="PANTHER" id="PTHR46847">
    <property type="entry name" value="D-ALLOSE-BINDING PERIPLASMIC PROTEIN-RELATED"/>
    <property type="match status" value="1"/>
</dbReference>
<dbReference type="eggNOG" id="COG1879">
    <property type="taxonomic scope" value="Bacteria"/>
</dbReference>
<dbReference type="GO" id="GO:0030246">
    <property type="term" value="F:carbohydrate binding"/>
    <property type="evidence" value="ECO:0007669"/>
    <property type="project" value="UniProtKB-ARBA"/>
</dbReference>
<dbReference type="InterPro" id="IPR028082">
    <property type="entry name" value="Peripla_BP_I"/>
</dbReference>
<dbReference type="Gene3D" id="3.40.50.2300">
    <property type="match status" value="2"/>
</dbReference>
<dbReference type="Proteomes" id="UP000030661">
    <property type="component" value="Unassembled WGS sequence"/>
</dbReference>
<evidence type="ECO:0000256" key="4">
    <source>
        <dbReference type="SAM" id="SignalP"/>
    </source>
</evidence>
<feature type="domain" description="Periplasmic binding protein" evidence="5">
    <location>
        <begin position="32"/>
        <end position="296"/>
    </location>
</feature>
<gene>
    <name evidence="6" type="ORF">U27_05926</name>
</gene>
<feature type="signal peptide" evidence="4">
    <location>
        <begin position="1"/>
        <end position="25"/>
    </location>
</feature>
<dbReference type="HOGENOM" id="CLU_037628_3_3_0"/>